<evidence type="ECO:0000313" key="4">
    <source>
        <dbReference type="Proteomes" id="UP000800040"/>
    </source>
</evidence>
<dbReference type="AlphaFoldDB" id="A0A6A5KJ73"/>
<sequence>MPTHKSYFRTLGLVPTATEGAVRTAFRRLALIYHPDKADARFDEANTARFREIYEAYEYCLSHLNMATMAEDDEEAEEEDTTDWRAKLPDGNFGFNTAWCDELTGDEPEPIKQWAEACRKAERSSFTHLDETERYLLDTEYMAAYEGFEKWRRKHVEKPEQKARLQDDINSMPNRLRGHAREALRTKRSTPGYKYDDGYQDDYDEEQHFYEWEAVTDGESRPTGTWRDLHNASVTANITPQHRLALFKKQVAALKQRNSHDASAHPSARNETERLLTKEVDRDEKAKREAEIKKKLAKSITQNKKLGSSSEVNAALLEDTVPDEWWQLA</sequence>
<dbReference type="Proteomes" id="UP000800040">
    <property type="component" value="Unassembled WGS sequence"/>
</dbReference>
<feature type="region of interest" description="Disordered" evidence="1">
    <location>
        <begin position="256"/>
        <end position="289"/>
    </location>
</feature>
<dbReference type="PRINTS" id="PR00625">
    <property type="entry name" value="JDOMAIN"/>
</dbReference>
<proteinExistence type="predicted"/>
<dbReference type="InterPro" id="IPR001623">
    <property type="entry name" value="DnaJ_domain"/>
</dbReference>
<accession>A0A6A5KJ73</accession>
<evidence type="ECO:0000259" key="2">
    <source>
        <dbReference type="PROSITE" id="PS50076"/>
    </source>
</evidence>
<dbReference type="InterPro" id="IPR036869">
    <property type="entry name" value="J_dom_sf"/>
</dbReference>
<organism evidence="3 4">
    <name type="scientific">Decorospora gaudefroyi</name>
    <dbReference type="NCBI Taxonomy" id="184978"/>
    <lineage>
        <taxon>Eukaryota</taxon>
        <taxon>Fungi</taxon>
        <taxon>Dikarya</taxon>
        <taxon>Ascomycota</taxon>
        <taxon>Pezizomycotina</taxon>
        <taxon>Dothideomycetes</taxon>
        <taxon>Pleosporomycetidae</taxon>
        <taxon>Pleosporales</taxon>
        <taxon>Pleosporineae</taxon>
        <taxon>Pleosporaceae</taxon>
        <taxon>Decorospora</taxon>
    </lineage>
</organism>
<evidence type="ECO:0000313" key="3">
    <source>
        <dbReference type="EMBL" id="KAF1835889.1"/>
    </source>
</evidence>
<dbReference type="PANTHER" id="PTHR43948">
    <property type="entry name" value="DNAJ HOMOLOG SUBFAMILY B"/>
    <property type="match status" value="1"/>
</dbReference>
<dbReference type="PANTHER" id="PTHR43948:SF10">
    <property type="entry name" value="MRJ, ISOFORM E"/>
    <property type="match status" value="1"/>
</dbReference>
<dbReference type="Pfam" id="PF00226">
    <property type="entry name" value="DnaJ"/>
    <property type="match status" value="1"/>
</dbReference>
<gene>
    <name evidence="3" type="ORF">BDW02DRAFT_547090</name>
</gene>
<dbReference type="PROSITE" id="PS50076">
    <property type="entry name" value="DNAJ_2"/>
    <property type="match status" value="1"/>
</dbReference>
<dbReference type="OrthoDB" id="3687334at2759"/>
<dbReference type="EMBL" id="ML975280">
    <property type="protein sequence ID" value="KAF1835889.1"/>
    <property type="molecule type" value="Genomic_DNA"/>
</dbReference>
<keyword evidence="4" id="KW-1185">Reference proteome</keyword>
<feature type="compositionally biased region" description="Basic and acidic residues" evidence="1">
    <location>
        <begin position="258"/>
        <end position="289"/>
    </location>
</feature>
<name>A0A6A5KJ73_9PLEO</name>
<dbReference type="SMART" id="SM00271">
    <property type="entry name" value="DnaJ"/>
    <property type="match status" value="1"/>
</dbReference>
<dbReference type="SUPFAM" id="SSF46565">
    <property type="entry name" value="Chaperone J-domain"/>
    <property type="match status" value="1"/>
</dbReference>
<reference evidence="3" key="1">
    <citation type="submission" date="2020-01" db="EMBL/GenBank/DDBJ databases">
        <authorList>
            <consortium name="DOE Joint Genome Institute"/>
            <person name="Haridas S."/>
            <person name="Albert R."/>
            <person name="Binder M."/>
            <person name="Bloem J."/>
            <person name="Labutti K."/>
            <person name="Salamov A."/>
            <person name="Andreopoulos B."/>
            <person name="Baker S.E."/>
            <person name="Barry K."/>
            <person name="Bills G."/>
            <person name="Bluhm B.H."/>
            <person name="Cannon C."/>
            <person name="Castanera R."/>
            <person name="Culley D.E."/>
            <person name="Daum C."/>
            <person name="Ezra D."/>
            <person name="Gonzalez J.B."/>
            <person name="Henrissat B."/>
            <person name="Kuo A."/>
            <person name="Liang C."/>
            <person name="Lipzen A."/>
            <person name="Lutzoni F."/>
            <person name="Magnuson J."/>
            <person name="Mondo S."/>
            <person name="Nolan M."/>
            <person name="Ohm R."/>
            <person name="Pangilinan J."/>
            <person name="Park H.-J."/>
            <person name="Ramirez L."/>
            <person name="Alfaro M."/>
            <person name="Sun H."/>
            <person name="Tritt A."/>
            <person name="Yoshinaga Y."/>
            <person name="Zwiers L.-H."/>
            <person name="Turgeon B.G."/>
            <person name="Goodwin S.B."/>
            <person name="Spatafora J.W."/>
            <person name="Crous P.W."/>
            <person name="Grigoriev I.V."/>
        </authorList>
    </citation>
    <scope>NUCLEOTIDE SEQUENCE</scope>
    <source>
        <strain evidence="3">P77</strain>
    </source>
</reference>
<evidence type="ECO:0000256" key="1">
    <source>
        <dbReference type="SAM" id="MobiDB-lite"/>
    </source>
</evidence>
<dbReference type="Gene3D" id="1.10.287.110">
    <property type="entry name" value="DnaJ domain"/>
    <property type="match status" value="1"/>
</dbReference>
<feature type="domain" description="J" evidence="2">
    <location>
        <begin position="6"/>
        <end position="76"/>
    </location>
</feature>
<dbReference type="CDD" id="cd06257">
    <property type="entry name" value="DnaJ"/>
    <property type="match status" value="1"/>
</dbReference>
<protein>
    <recommendedName>
        <fullName evidence="2">J domain-containing protein</fullName>
    </recommendedName>
</protein>